<proteinExistence type="inferred from homology"/>
<keyword evidence="7" id="KW-1185">Reference proteome</keyword>
<evidence type="ECO:0000256" key="1">
    <source>
        <dbReference type="ARBA" id="ARBA00001298"/>
    </source>
</evidence>
<organism evidence="6 7">
    <name type="scientific">Novosphingobium album</name>
    <name type="common">ex Hu et al. 2023</name>
    <dbReference type="NCBI Taxonomy" id="2930093"/>
    <lineage>
        <taxon>Bacteria</taxon>
        <taxon>Pseudomonadati</taxon>
        <taxon>Pseudomonadota</taxon>
        <taxon>Alphaproteobacteria</taxon>
        <taxon>Sphingomonadales</taxon>
        <taxon>Sphingomonadaceae</taxon>
        <taxon>Novosphingobium</taxon>
    </lineage>
</organism>
<dbReference type="SUPFAM" id="SSF51182">
    <property type="entry name" value="RmlC-like cupins"/>
    <property type="match status" value="1"/>
</dbReference>
<evidence type="ECO:0000256" key="5">
    <source>
        <dbReference type="RuleBase" id="RU364069"/>
    </source>
</evidence>
<dbReference type="Proteomes" id="UP001162880">
    <property type="component" value="Unassembled WGS sequence"/>
</dbReference>
<dbReference type="InterPro" id="IPR000888">
    <property type="entry name" value="RmlC-like"/>
</dbReference>
<keyword evidence="5 6" id="KW-0413">Isomerase</keyword>
<dbReference type="Gene3D" id="2.60.120.10">
    <property type="entry name" value="Jelly Rolls"/>
    <property type="match status" value="1"/>
</dbReference>
<reference evidence="6" key="1">
    <citation type="submission" date="2022-03" db="EMBL/GenBank/DDBJ databases">
        <title>Identification of a novel bacterium isolated from mangrove sediments.</title>
        <authorList>
            <person name="Pan X."/>
        </authorList>
    </citation>
    <scope>NUCLEOTIDE SEQUENCE</scope>
    <source>
        <strain evidence="6">B2580</strain>
    </source>
</reference>
<dbReference type="EMBL" id="JALHLE010000018">
    <property type="protein sequence ID" value="MCJ2179354.1"/>
    <property type="molecule type" value="Genomic_DNA"/>
</dbReference>
<dbReference type="Pfam" id="PF00908">
    <property type="entry name" value="dTDP_sugar_isom"/>
    <property type="match status" value="1"/>
</dbReference>
<dbReference type="RefSeq" id="WP_243994244.1">
    <property type="nucleotide sequence ID" value="NZ_JALHLE010000018.1"/>
</dbReference>
<dbReference type="EC" id="5.1.3.13" evidence="3 5"/>
<accession>A0ABT0B3F0</accession>
<comment type="similarity">
    <text evidence="5">Belongs to the dTDP-4-dehydrorhamnose 3,5-epimerase family.</text>
</comment>
<sequence length="180" mass="19884">MKFTATEVAGAFIVEPEILSDERGSFFRTFCSDTFAAQGLATTYPQCNVSTNRQRGTLRGLHFQAEPGAEVKLVRATHGRVFDVAVDLRPDSPSYLKWAAVELDAARHNAFYIPTGCAHGFLTLEDDCALFYQMSAPYTPELARGVRWDDPAFAIAWPFAPAVIGKRDAACPDFTEEVVR</sequence>
<dbReference type="GO" id="GO:0008830">
    <property type="term" value="F:dTDP-4-dehydrorhamnose 3,5-epimerase activity"/>
    <property type="evidence" value="ECO:0007669"/>
    <property type="project" value="UniProtKB-EC"/>
</dbReference>
<dbReference type="InterPro" id="IPR014710">
    <property type="entry name" value="RmlC-like_jellyroll"/>
</dbReference>
<dbReference type="NCBIfam" id="TIGR01221">
    <property type="entry name" value="rmlC"/>
    <property type="match status" value="1"/>
</dbReference>
<comment type="function">
    <text evidence="2 5">Catalyzes the epimerization of the C3' and C5'positions of dTDP-6-deoxy-D-xylo-4-hexulose, forming dTDP-6-deoxy-L-lyxo-4-hexulose.</text>
</comment>
<dbReference type="PANTHER" id="PTHR21047:SF2">
    <property type="entry name" value="THYMIDINE DIPHOSPHO-4-KETO-RHAMNOSE 3,5-EPIMERASE"/>
    <property type="match status" value="1"/>
</dbReference>
<comment type="catalytic activity">
    <reaction evidence="1 5">
        <text>dTDP-4-dehydro-6-deoxy-alpha-D-glucose = dTDP-4-dehydro-beta-L-rhamnose</text>
        <dbReference type="Rhea" id="RHEA:16969"/>
        <dbReference type="ChEBI" id="CHEBI:57649"/>
        <dbReference type="ChEBI" id="CHEBI:62830"/>
        <dbReference type="EC" id="5.1.3.13"/>
    </reaction>
</comment>
<dbReference type="PANTHER" id="PTHR21047">
    <property type="entry name" value="DTDP-6-DEOXY-D-GLUCOSE-3,5 EPIMERASE"/>
    <property type="match status" value="1"/>
</dbReference>
<comment type="subunit">
    <text evidence="5">Homodimer.</text>
</comment>
<comment type="caution">
    <text evidence="6">The sequence shown here is derived from an EMBL/GenBank/DDBJ whole genome shotgun (WGS) entry which is preliminary data.</text>
</comment>
<evidence type="ECO:0000256" key="3">
    <source>
        <dbReference type="ARBA" id="ARBA00012098"/>
    </source>
</evidence>
<evidence type="ECO:0000256" key="4">
    <source>
        <dbReference type="ARBA" id="ARBA00019595"/>
    </source>
</evidence>
<comment type="pathway">
    <text evidence="5">Carbohydrate biosynthesis; dTDP-L-rhamnose biosynthesis.</text>
</comment>
<dbReference type="InterPro" id="IPR011051">
    <property type="entry name" value="RmlC_Cupin_sf"/>
</dbReference>
<protein>
    <recommendedName>
        <fullName evidence="4 5">dTDP-4-dehydrorhamnose 3,5-epimerase</fullName>
        <ecNumber evidence="3 5">5.1.3.13</ecNumber>
    </recommendedName>
    <alternativeName>
        <fullName evidence="5">Thymidine diphospho-4-keto-rhamnose 3,5-epimerase</fullName>
    </alternativeName>
</protein>
<evidence type="ECO:0000313" key="7">
    <source>
        <dbReference type="Proteomes" id="UP001162880"/>
    </source>
</evidence>
<name>A0ABT0B3F0_9SPHN</name>
<evidence type="ECO:0000256" key="2">
    <source>
        <dbReference type="ARBA" id="ARBA00001997"/>
    </source>
</evidence>
<evidence type="ECO:0000313" key="6">
    <source>
        <dbReference type="EMBL" id="MCJ2179354.1"/>
    </source>
</evidence>
<gene>
    <name evidence="6" type="primary">rfbC</name>
    <name evidence="6" type="ORF">MTR64_12300</name>
</gene>
<dbReference type="CDD" id="cd00438">
    <property type="entry name" value="cupin_RmlC"/>
    <property type="match status" value="1"/>
</dbReference>